<feature type="compositionally biased region" description="Low complexity" evidence="14">
    <location>
        <begin position="702"/>
        <end position="722"/>
    </location>
</feature>
<evidence type="ECO:0000256" key="8">
    <source>
        <dbReference type="ARBA" id="ARBA00022960"/>
    </source>
</evidence>
<dbReference type="Pfam" id="PF00905">
    <property type="entry name" value="Transpeptidase"/>
    <property type="match status" value="2"/>
</dbReference>
<feature type="domain" description="Penicillin-binding protein transpeptidase" evidence="15">
    <location>
        <begin position="367"/>
        <end position="440"/>
    </location>
</feature>
<sequence length="787" mass="83816">MRVASRLSAVFSLLGAFVATAVAMGLIVACLFLPAIGAAGQATNGGVKLFNDMPGSFAMNPLAQQSRILASDGSVLATPFNQNRIVVPFSKISTNMKHAQVAIEDERFYEHGALDSKGLFRAIGSNVFSNGTQGASTLTQQYVKIAIQNEAINSGNTAKAKKAVSRTGMEGYVRKLQQLKYAVSLEQKYTKDQILDGYLNLVYYGGQAYGVEAAARQYFGIHASELNLPQSALLAGIVNEPGNLDPFTNAKGATERRNVVLGKMYQQKMITREQMIKAQNTKIGLNPHPVKSNSCANSKYAYFCYYVISWLQTQPALGKTPKERMATLESGGLTIQTSFNPKMANIIDKQIRAKVPQGNKEGIDSAGVIVQPGTGLVLASGQNTKYSNTEGKGTSASDFTVSGRGYAYGSTAKIFAVITALENGWSPEKKIQVPVYNAESKAGAPAHAFTHDDFPGRCGLGRGEKWVLPNDKPYPQAGQDWSITDATAQSVNTIFATMVSKLGACNVMKTTTKFGVKDGYGSTISSSPASITLGTSNVTPVDLANAYATVASGGMYCPPHPVVSIKDGSGKKLNLSGTKCKRIISKKVAAQTSKIFESVLTDPKGTTHGDILLAGDRQAAGKTGTEDGSANIWFVGYTPQIATAVWVGHHGTPEYMKDVTLAGHYYKGYVFAGDLAAPIWKNIMDGALKGQPIKHFMKPDGTTPKDSPSPKTSEKTTTSNPPTYYPPPATSTTQAYTPPATTTRTYVPPSTTTTQPPKTTQPPAPTTTQPPTKTGPPKHTGPPPKTK</sequence>
<dbReference type="GO" id="GO:0008360">
    <property type="term" value="P:regulation of cell shape"/>
    <property type="evidence" value="ECO:0007669"/>
    <property type="project" value="UniProtKB-KW"/>
</dbReference>
<evidence type="ECO:0000256" key="2">
    <source>
        <dbReference type="ARBA" id="ARBA00007739"/>
    </source>
</evidence>
<reference evidence="17" key="1">
    <citation type="journal article" date="2014" name="Int. J. Syst. Evol. Microbiol.">
        <title>Complete genome sequence of Corynebacterium casei LMG S-19264T (=DSM 44701T), isolated from a smear-ripened cheese.</title>
        <authorList>
            <consortium name="US DOE Joint Genome Institute (JGI-PGF)"/>
            <person name="Walter F."/>
            <person name="Albersmeier A."/>
            <person name="Kalinowski J."/>
            <person name="Ruckert C."/>
        </authorList>
    </citation>
    <scope>NUCLEOTIDE SEQUENCE</scope>
    <source>
        <strain evidence="17">CGMCC 1.15085</strain>
    </source>
</reference>
<feature type="domain" description="Penicillin-binding protein transpeptidase" evidence="15">
    <location>
        <begin position="478"/>
        <end position="648"/>
    </location>
</feature>
<accession>A0A916T0A8</accession>
<protein>
    <submittedName>
        <fullName evidence="17">Carboxypeptidase</fullName>
    </submittedName>
</protein>
<dbReference type="InterPro" id="IPR050396">
    <property type="entry name" value="Glycosyltr_51/Transpeptidase"/>
</dbReference>
<dbReference type="AlphaFoldDB" id="A0A916T0A8"/>
<dbReference type="GO" id="GO:0008658">
    <property type="term" value="F:penicillin binding"/>
    <property type="evidence" value="ECO:0007669"/>
    <property type="project" value="InterPro"/>
</dbReference>
<dbReference type="InterPro" id="IPR001460">
    <property type="entry name" value="PCN-bd_Tpept"/>
</dbReference>
<keyword evidence="6" id="KW-0808">Transferase</keyword>
<evidence type="ECO:0000256" key="4">
    <source>
        <dbReference type="ARBA" id="ARBA00022670"/>
    </source>
</evidence>
<evidence type="ECO:0000313" key="17">
    <source>
        <dbReference type="EMBL" id="GGB26375.1"/>
    </source>
</evidence>
<dbReference type="PANTHER" id="PTHR32282:SF33">
    <property type="entry name" value="PEPTIDOGLYCAN GLYCOSYLTRANSFERASE"/>
    <property type="match status" value="1"/>
</dbReference>
<dbReference type="Gene3D" id="1.10.3810.10">
    <property type="entry name" value="Biosynthetic peptidoglycan transglycosylase-like"/>
    <property type="match status" value="1"/>
</dbReference>
<evidence type="ECO:0000259" key="15">
    <source>
        <dbReference type="Pfam" id="PF00905"/>
    </source>
</evidence>
<evidence type="ECO:0000256" key="12">
    <source>
        <dbReference type="ARBA" id="ARBA00034000"/>
    </source>
</evidence>
<keyword evidence="3 17" id="KW-0121">Carboxypeptidase</keyword>
<dbReference type="FunFam" id="1.10.3810.10:FF:000001">
    <property type="entry name" value="Penicillin-binding protein 1A"/>
    <property type="match status" value="1"/>
</dbReference>
<dbReference type="Gene3D" id="3.40.710.10">
    <property type="entry name" value="DD-peptidase/beta-lactamase superfamily"/>
    <property type="match status" value="1"/>
</dbReference>
<keyword evidence="5" id="KW-0328">Glycosyltransferase</keyword>
<keyword evidence="9" id="KW-0573">Peptidoglycan synthesis</keyword>
<dbReference type="PROSITE" id="PS51257">
    <property type="entry name" value="PROKAR_LIPOPROTEIN"/>
    <property type="match status" value="1"/>
</dbReference>
<dbReference type="Pfam" id="PF00912">
    <property type="entry name" value="Transgly"/>
    <property type="match status" value="1"/>
</dbReference>
<organism evidence="17 18">
    <name type="scientific">Flexivirga endophytica</name>
    <dbReference type="NCBI Taxonomy" id="1849103"/>
    <lineage>
        <taxon>Bacteria</taxon>
        <taxon>Bacillati</taxon>
        <taxon>Actinomycetota</taxon>
        <taxon>Actinomycetes</taxon>
        <taxon>Micrococcales</taxon>
        <taxon>Dermacoccaceae</taxon>
        <taxon>Flexivirga</taxon>
    </lineage>
</organism>
<dbReference type="SUPFAM" id="SSF53955">
    <property type="entry name" value="Lysozyme-like"/>
    <property type="match status" value="1"/>
</dbReference>
<feature type="compositionally biased region" description="Low complexity" evidence="14">
    <location>
        <begin position="730"/>
        <end position="758"/>
    </location>
</feature>
<evidence type="ECO:0000256" key="9">
    <source>
        <dbReference type="ARBA" id="ARBA00022984"/>
    </source>
</evidence>
<proteinExistence type="inferred from homology"/>
<feature type="region of interest" description="Disordered" evidence="14">
    <location>
        <begin position="694"/>
        <end position="787"/>
    </location>
</feature>
<keyword evidence="8" id="KW-0133">Cell shape</keyword>
<keyword evidence="10" id="KW-0511">Multifunctional enzyme</keyword>
<dbReference type="PANTHER" id="PTHR32282">
    <property type="entry name" value="BINDING PROTEIN TRANSPEPTIDASE, PUTATIVE-RELATED"/>
    <property type="match status" value="1"/>
</dbReference>
<dbReference type="GO" id="GO:0009002">
    <property type="term" value="F:serine-type D-Ala-D-Ala carboxypeptidase activity"/>
    <property type="evidence" value="ECO:0007669"/>
    <property type="project" value="UniProtKB-EC"/>
</dbReference>
<evidence type="ECO:0000256" key="3">
    <source>
        <dbReference type="ARBA" id="ARBA00022645"/>
    </source>
</evidence>
<evidence type="ECO:0000259" key="16">
    <source>
        <dbReference type="Pfam" id="PF00912"/>
    </source>
</evidence>
<dbReference type="SUPFAM" id="SSF56601">
    <property type="entry name" value="beta-lactamase/transpeptidase-like"/>
    <property type="match status" value="1"/>
</dbReference>
<evidence type="ECO:0000256" key="11">
    <source>
        <dbReference type="ARBA" id="ARBA00023316"/>
    </source>
</evidence>
<gene>
    <name evidence="17" type="ORF">GCM10011492_15750</name>
</gene>
<evidence type="ECO:0000256" key="14">
    <source>
        <dbReference type="SAM" id="MobiDB-lite"/>
    </source>
</evidence>
<comment type="similarity">
    <text evidence="1">In the C-terminal section; belongs to the transpeptidase family.</text>
</comment>
<reference evidence="17" key="2">
    <citation type="submission" date="2020-09" db="EMBL/GenBank/DDBJ databases">
        <authorList>
            <person name="Sun Q."/>
            <person name="Zhou Y."/>
        </authorList>
    </citation>
    <scope>NUCLEOTIDE SEQUENCE</scope>
    <source>
        <strain evidence="17">CGMCC 1.15085</strain>
    </source>
</reference>
<evidence type="ECO:0000256" key="5">
    <source>
        <dbReference type="ARBA" id="ARBA00022676"/>
    </source>
</evidence>
<evidence type="ECO:0000256" key="13">
    <source>
        <dbReference type="ARBA" id="ARBA00049902"/>
    </source>
</evidence>
<dbReference type="Proteomes" id="UP000636793">
    <property type="component" value="Unassembled WGS sequence"/>
</dbReference>
<comment type="caution">
    <text evidence="17">The sequence shown here is derived from an EMBL/GenBank/DDBJ whole genome shotgun (WGS) entry which is preliminary data.</text>
</comment>
<evidence type="ECO:0000256" key="10">
    <source>
        <dbReference type="ARBA" id="ARBA00023268"/>
    </source>
</evidence>
<keyword evidence="4" id="KW-0645">Protease</keyword>
<keyword evidence="11" id="KW-0961">Cell wall biogenesis/degradation</keyword>
<evidence type="ECO:0000313" key="18">
    <source>
        <dbReference type="Proteomes" id="UP000636793"/>
    </source>
</evidence>
<keyword evidence="7" id="KW-0378">Hydrolase</keyword>
<dbReference type="GO" id="GO:0008955">
    <property type="term" value="F:peptidoglycan glycosyltransferase activity"/>
    <property type="evidence" value="ECO:0007669"/>
    <property type="project" value="UniProtKB-EC"/>
</dbReference>
<comment type="catalytic activity">
    <reaction evidence="13">
        <text>[GlcNAc-(1-&gt;4)-Mur2Ac(oyl-L-Ala-gamma-D-Glu-L-Lys-D-Ala-D-Ala)](n)-di-trans,octa-cis-undecaprenyl diphosphate + beta-D-GlcNAc-(1-&gt;4)-Mur2Ac(oyl-L-Ala-gamma-D-Glu-L-Lys-D-Ala-D-Ala)-di-trans,octa-cis-undecaprenyl diphosphate = [GlcNAc-(1-&gt;4)-Mur2Ac(oyl-L-Ala-gamma-D-Glu-L-Lys-D-Ala-D-Ala)](n+1)-di-trans,octa-cis-undecaprenyl diphosphate + di-trans,octa-cis-undecaprenyl diphosphate + H(+)</text>
        <dbReference type="Rhea" id="RHEA:23708"/>
        <dbReference type="Rhea" id="RHEA-COMP:9602"/>
        <dbReference type="Rhea" id="RHEA-COMP:9603"/>
        <dbReference type="ChEBI" id="CHEBI:15378"/>
        <dbReference type="ChEBI" id="CHEBI:58405"/>
        <dbReference type="ChEBI" id="CHEBI:60033"/>
        <dbReference type="ChEBI" id="CHEBI:78435"/>
        <dbReference type="EC" id="2.4.99.28"/>
    </reaction>
</comment>
<comment type="catalytic activity">
    <reaction evidence="12">
        <text>Preferential cleavage: (Ac)2-L-Lys-D-Ala-|-D-Ala. Also transpeptidation of peptidyl-alanyl moieties that are N-acyl substituents of D-alanine.</text>
        <dbReference type="EC" id="3.4.16.4"/>
    </reaction>
</comment>
<evidence type="ECO:0000256" key="1">
    <source>
        <dbReference type="ARBA" id="ARBA00007090"/>
    </source>
</evidence>
<dbReference type="GO" id="GO:0030288">
    <property type="term" value="C:outer membrane-bounded periplasmic space"/>
    <property type="evidence" value="ECO:0007669"/>
    <property type="project" value="TreeGrafter"/>
</dbReference>
<feature type="domain" description="Glycosyl transferase family 51" evidence="16">
    <location>
        <begin position="76"/>
        <end position="264"/>
    </location>
</feature>
<dbReference type="GO" id="GO:0006508">
    <property type="term" value="P:proteolysis"/>
    <property type="evidence" value="ECO:0007669"/>
    <property type="project" value="UniProtKB-KW"/>
</dbReference>
<evidence type="ECO:0000256" key="6">
    <source>
        <dbReference type="ARBA" id="ARBA00022679"/>
    </source>
</evidence>
<dbReference type="EMBL" id="BMHI01000002">
    <property type="protein sequence ID" value="GGB26375.1"/>
    <property type="molecule type" value="Genomic_DNA"/>
</dbReference>
<feature type="compositionally biased region" description="Low complexity" evidence="14">
    <location>
        <begin position="766"/>
        <end position="778"/>
    </location>
</feature>
<dbReference type="GO" id="GO:0071555">
    <property type="term" value="P:cell wall organization"/>
    <property type="evidence" value="ECO:0007669"/>
    <property type="project" value="UniProtKB-KW"/>
</dbReference>
<name>A0A916T0A8_9MICO</name>
<dbReference type="InterPro" id="IPR023346">
    <property type="entry name" value="Lysozyme-like_dom_sf"/>
</dbReference>
<dbReference type="InterPro" id="IPR001264">
    <property type="entry name" value="Glyco_trans_51"/>
</dbReference>
<comment type="similarity">
    <text evidence="2">In the N-terminal section; belongs to the glycosyltransferase 51 family.</text>
</comment>
<dbReference type="InterPro" id="IPR012338">
    <property type="entry name" value="Beta-lactam/transpept-like"/>
</dbReference>
<keyword evidence="18" id="KW-1185">Reference proteome</keyword>
<evidence type="ECO:0000256" key="7">
    <source>
        <dbReference type="ARBA" id="ARBA00022801"/>
    </source>
</evidence>
<dbReference type="InterPro" id="IPR036950">
    <property type="entry name" value="PBP_transglycosylase"/>
</dbReference>
<dbReference type="GO" id="GO:0009252">
    <property type="term" value="P:peptidoglycan biosynthetic process"/>
    <property type="evidence" value="ECO:0007669"/>
    <property type="project" value="UniProtKB-KW"/>
</dbReference>
<dbReference type="RefSeq" id="WP_188836400.1">
    <property type="nucleotide sequence ID" value="NZ_BMHI01000002.1"/>
</dbReference>